<dbReference type="GO" id="GO:0000139">
    <property type="term" value="C:Golgi membrane"/>
    <property type="evidence" value="ECO:0007669"/>
    <property type="project" value="TreeGrafter"/>
</dbReference>
<dbReference type="GO" id="GO:0033188">
    <property type="term" value="F:sphingomyelin synthase activity"/>
    <property type="evidence" value="ECO:0007669"/>
    <property type="project" value="TreeGrafter"/>
</dbReference>
<proteinExistence type="inferred from homology"/>
<keyword evidence="5" id="KW-0746">Sphingolipid metabolism</keyword>
<keyword evidence="8 9" id="KW-0472">Membrane</keyword>
<dbReference type="Proteomes" id="UP000031036">
    <property type="component" value="Unassembled WGS sequence"/>
</dbReference>
<feature type="domain" description="Sphingomyelin synthase-like" evidence="10">
    <location>
        <begin position="164"/>
        <end position="236"/>
    </location>
</feature>
<dbReference type="InterPro" id="IPR045221">
    <property type="entry name" value="Sphingomyelin_synth-like"/>
</dbReference>
<evidence type="ECO:0000256" key="6">
    <source>
        <dbReference type="ARBA" id="ARBA00022989"/>
    </source>
</evidence>
<evidence type="ECO:0000259" key="10">
    <source>
        <dbReference type="Pfam" id="PF14360"/>
    </source>
</evidence>
<feature type="transmembrane region" description="Helical" evidence="9">
    <location>
        <begin position="193"/>
        <end position="212"/>
    </location>
</feature>
<evidence type="ECO:0000256" key="2">
    <source>
        <dbReference type="ARBA" id="ARBA00005441"/>
    </source>
</evidence>
<dbReference type="GO" id="GO:0005789">
    <property type="term" value="C:endoplasmic reticulum membrane"/>
    <property type="evidence" value="ECO:0007669"/>
    <property type="project" value="TreeGrafter"/>
</dbReference>
<dbReference type="Pfam" id="PF14360">
    <property type="entry name" value="PAP2_C"/>
    <property type="match status" value="1"/>
</dbReference>
<keyword evidence="12" id="KW-1185">Reference proteome</keyword>
<dbReference type="GO" id="GO:0005886">
    <property type="term" value="C:plasma membrane"/>
    <property type="evidence" value="ECO:0007669"/>
    <property type="project" value="TreeGrafter"/>
</dbReference>
<comment type="similarity">
    <text evidence="2">Belongs to the sphingomyelin synthase family.</text>
</comment>
<keyword evidence="3" id="KW-0808">Transferase</keyword>
<dbReference type="GO" id="GO:0006686">
    <property type="term" value="P:sphingomyelin biosynthetic process"/>
    <property type="evidence" value="ECO:0007669"/>
    <property type="project" value="TreeGrafter"/>
</dbReference>
<dbReference type="GO" id="GO:0046513">
    <property type="term" value="P:ceramide biosynthetic process"/>
    <property type="evidence" value="ECO:0007669"/>
    <property type="project" value="TreeGrafter"/>
</dbReference>
<evidence type="ECO:0000256" key="1">
    <source>
        <dbReference type="ARBA" id="ARBA00004141"/>
    </source>
</evidence>
<dbReference type="AlphaFoldDB" id="A0A0B2UU33"/>
<evidence type="ECO:0000256" key="9">
    <source>
        <dbReference type="SAM" id="Phobius"/>
    </source>
</evidence>
<evidence type="ECO:0000313" key="12">
    <source>
        <dbReference type="Proteomes" id="UP000031036"/>
    </source>
</evidence>
<evidence type="ECO:0000313" key="11">
    <source>
        <dbReference type="EMBL" id="KHN72370.1"/>
    </source>
</evidence>
<evidence type="ECO:0000256" key="4">
    <source>
        <dbReference type="ARBA" id="ARBA00022692"/>
    </source>
</evidence>
<evidence type="ECO:0000256" key="8">
    <source>
        <dbReference type="ARBA" id="ARBA00023136"/>
    </source>
</evidence>
<feature type="transmembrane region" description="Helical" evidence="9">
    <location>
        <begin position="69"/>
        <end position="90"/>
    </location>
</feature>
<dbReference type="OMA" id="VALAWIH"/>
<keyword evidence="4 9" id="KW-0812">Transmembrane</keyword>
<dbReference type="OrthoDB" id="422827at2759"/>
<dbReference type="EMBL" id="JPKZ01003257">
    <property type="protein sequence ID" value="KHN72370.1"/>
    <property type="molecule type" value="Genomic_DNA"/>
</dbReference>
<feature type="transmembrane region" description="Helical" evidence="9">
    <location>
        <begin position="24"/>
        <end position="45"/>
    </location>
</feature>
<dbReference type="STRING" id="6265.A0A0B2UU33"/>
<protein>
    <submittedName>
        <fullName evidence="11">Sphingomyelin synthase-related 2</fullName>
    </submittedName>
</protein>
<keyword evidence="7" id="KW-0443">Lipid metabolism</keyword>
<evidence type="ECO:0000256" key="3">
    <source>
        <dbReference type="ARBA" id="ARBA00022679"/>
    </source>
</evidence>
<evidence type="ECO:0000256" key="7">
    <source>
        <dbReference type="ARBA" id="ARBA00023098"/>
    </source>
</evidence>
<comment type="subcellular location">
    <subcellularLocation>
        <location evidence="1">Membrane</location>
        <topology evidence="1">Multi-pass membrane protein</topology>
    </subcellularLocation>
</comment>
<organism evidence="11 12">
    <name type="scientific">Toxocara canis</name>
    <name type="common">Canine roundworm</name>
    <dbReference type="NCBI Taxonomy" id="6265"/>
    <lineage>
        <taxon>Eukaryota</taxon>
        <taxon>Metazoa</taxon>
        <taxon>Ecdysozoa</taxon>
        <taxon>Nematoda</taxon>
        <taxon>Chromadorea</taxon>
        <taxon>Rhabditida</taxon>
        <taxon>Spirurina</taxon>
        <taxon>Ascaridomorpha</taxon>
        <taxon>Ascaridoidea</taxon>
        <taxon>Toxocaridae</taxon>
        <taxon>Toxocara</taxon>
    </lineage>
</organism>
<dbReference type="InterPro" id="IPR025749">
    <property type="entry name" value="Sphingomyelin_synth-like_dom"/>
</dbReference>
<sequence length="292" mass="33180">MKIVPVPIGDIQVEKSGEPRKTPAFLSLSLVASAWLANEIALAWIHERVPRDSPPLPDLWFSIFPEVTGAIRITEAIMLTIIVSAVIVIVCHQHRWIVTRRVFFCVALCYTFRAICITIFQVPVPSVQTYCAPKTDGSLQVIVKRVLKIAWSAGIEELRARELCGDLIISGHTISLFNAVFAFKQYAPRKLNLLAHLYSVAAVVAVVCILLARKHYTIDVVLGYLVSSRTFWTYHSLQNSYHNDKMEKNALSQSCWSWVVPYFEKDAPPPHLFLNRLVWPSSCPQRIRRRWA</sequence>
<comment type="caution">
    <text evidence="11">The sequence shown here is derived from an EMBL/GenBank/DDBJ whole genome shotgun (WGS) entry which is preliminary data.</text>
</comment>
<dbReference type="PANTHER" id="PTHR21290">
    <property type="entry name" value="SPHINGOMYELIN SYNTHETASE"/>
    <property type="match status" value="1"/>
</dbReference>
<gene>
    <name evidence="11" type="primary">W07E6.3</name>
    <name evidence="11" type="ORF">Tcan_12976</name>
</gene>
<feature type="transmembrane region" description="Helical" evidence="9">
    <location>
        <begin position="102"/>
        <end position="120"/>
    </location>
</feature>
<reference evidence="11 12" key="1">
    <citation type="submission" date="2014-11" db="EMBL/GenBank/DDBJ databases">
        <title>Genetic blueprint of the zoonotic pathogen Toxocara canis.</title>
        <authorList>
            <person name="Zhu X.-Q."/>
            <person name="Korhonen P.K."/>
            <person name="Cai H."/>
            <person name="Young N.D."/>
            <person name="Nejsum P."/>
            <person name="von Samson-Himmelstjerna G."/>
            <person name="Boag P.R."/>
            <person name="Tan P."/>
            <person name="Li Q."/>
            <person name="Min J."/>
            <person name="Yang Y."/>
            <person name="Wang X."/>
            <person name="Fang X."/>
            <person name="Hall R.S."/>
            <person name="Hofmann A."/>
            <person name="Sternberg P.W."/>
            <person name="Jex A.R."/>
            <person name="Gasser R.B."/>
        </authorList>
    </citation>
    <scope>NUCLEOTIDE SEQUENCE [LARGE SCALE GENOMIC DNA]</scope>
    <source>
        <strain evidence="11">PN_DK_2014</strain>
    </source>
</reference>
<accession>A0A0B2UU33</accession>
<name>A0A0B2UU33_TOXCA</name>
<keyword evidence="6 9" id="KW-1133">Transmembrane helix</keyword>
<dbReference type="GO" id="GO:0047493">
    <property type="term" value="F:ceramide cholinephosphotransferase activity"/>
    <property type="evidence" value="ECO:0007669"/>
    <property type="project" value="TreeGrafter"/>
</dbReference>
<evidence type="ECO:0000256" key="5">
    <source>
        <dbReference type="ARBA" id="ARBA00022919"/>
    </source>
</evidence>
<dbReference type="PANTHER" id="PTHR21290:SF4">
    <property type="entry name" value="SPHINGOMYELIN SYNTHASE-RELATED 2"/>
    <property type="match status" value="1"/>
</dbReference>